<dbReference type="Pfam" id="PF22936">
    <property type="entry name" value="Pol_BBD"/>
    <property type="match status" value="1"/>
</dbReference>
<name>A0A803MXA2_CHEQI</name>
<dbReference type="InterPro" id="IPR054722">
    <property type="entry name" value="PolX-like_BBD"/>
</dbReference>
<feature type="compositionally biased region" description="Polar residues" evidence="1">
    <location>
        <begin position="388"/>
        <end position="397"/>
    </location>
</feature>
<evidence type="ECO:0000313" key="3">
    <source>
        <dbReference type="EnsemblPlants" id="AUR62036832-RA:cds"/>
    </source>
</evidence>
<dbReference type="Pfam" id="PF14223">
    <property type="entry name" value="Retrotran_gag_2"/>
    <property type="match status" value="1"/>
</dbReference>
<dbReference type="Proteomes" id="UP000596660">
    <property type="component" value="Unplaced"/>
</dbReference>
<protein>
    <recommendedName>
        <fullName evidence="2">Retrovirus-related Pol polyprotein from transposon TNT 1-94-like beta-barrel domain-containing protein</fullName>
    </recommendedName>
</protein>
<proteinExistence type="predicted"/>
<dbReference type="OMA" id="WFIDSGY"/>
<feature type="region of interest" description="Disordered" evidence="1">
    <location>
        <begin position="380"/>
        <end position="452"/>
    </location>
</feature>
<feature type="compositionally biased region" description="Basic residues" evidence="1">
    <location>
        <begin position="239"/>
        <end position="249"/>
    </location>
</feature>
<dbReference type="PANTHER" id="PTHR35317">
    <property type="entry name" value="OS04G0629600 PROTEIN"/>
    <property type="match status" value="1"/>
</dbReference>
<feature type="compositionally biased region" description="Low complexity" evidence="1">
    <location>
        <begin position="422"/>
        <end position="447"/>
    </location>
</feature>
<dbReference type="CDD" id="cd09272">
    <property type="entry name" value="RNase_HI_RT_Ty1"/>
    <property type="match status" value="1"/>
</dbReference>
<evidence type="ECO:0000256" key="1">
    <source>
        <dbReference type="SAM" id="MobiDB-lite"/>
    </source>
</evidence>
<dbReference type="EnsemblPlants" id="AUR62036832-RA">
    <property type="protein sequence ID" value="AUR62036832-RA:cds"/>
    <property type="gene ID" value="AUR62036832"/>
</dbReference>
<dbReference type="PANTHER" id="PTHR35317:SF35">
    <property type="entry name" value="DUF4219 DOMAIN-CONTAINING PROTEIN"/>
    <property type="match status" value="1"/>
</dbReference>
<keyword evidence="4" id="KW-1185">Reference proteome</keyword>
<feature type="domain" description="Retrovirus-related Pol polyprotein from transposon TNT 1-94-like beta-barrel" evidence="2">
    <location>
        <begin position="312"/>
        <end position="372"/>
    </location>
</feature>
<accession>A0A803MXA2</accession>
<dbReference type="AlphaFoldDB" id="A0A803MXA2"/>
<feature type="region of interest" description="Disordered" evidence="1">
    <location>
        <begin position="220"/>
        <end position="254"/>
    </location>
</feature>
<sequence length="618" mass="69699">MSNNGLNPSAQPLIPIFKGEKYHLWSIKMQTMFKSQELWDIVEGGYTEASGEPDQRLRDNRKKDAKALFLIQSAVDDDIFPRISSAKTAKEAWEIIRHEYFGDKKVISVKLQALRSEFDGLQKTKKESMQQYLSKVSGIVNQMKSYGELLSNERVVSKVLRSLDPEFNGVVIAIEESKDLSTYTFDELMCSLLAHESRFKKDKEKGEEKALQVRGEPFVKGKGEASNNRGGRGGFRGAFRGRGRGRRHNGGFNQHSRSNIQCNYCKKNGHTETNCWSKQRGESKANFSEAPQEESNLFLAHSKLEPMEHGIWFVDSGCSNHMSGERKWFKSIDNTKQSVVRLGNDKQVKVEGRGIVAIPTCNGGTKLIHDVQNVKFNEEASWEDAKDSAQSPNSLLTNEEEETAHEMPQPNNNEVHTPPISPTRSASSTPSSERSSSSDQSSSSSDTPPRKMKSLSEVYESCSFALSLVGGLNYLTHTRPDIVYSVSALSRYMHAPTMQHLGAAKRVLRYIRACQMVWLRRLLSEVGCEQKQATEIFCDNKATIAMTKNPAYHSRTKHIDIRFHYIRSLAAKKEVELKFCATNNQTADILTKALSFDKHTYFRQKMGVCSFEARGCIE</sequence>
<evidence type="ECO:0000313" key="4">
    <source>
        <dbReference type="Proteomes" id="UP000596660"/>
    </source>
</evidence>
<reference evidence="3" key="2">
    <citation type="submission" date="2021-03" db="UniProtKB">
        <authorList>
            <consortium name="EnsemblPlants"/>
        </authorList>
    </citation>
    <scope>IDENTIFICATION</scope>
</reference>
<evidence type="ECO:0000259" key="2">
    <source>
        <dbReference type="Pfam" id="PF22936"/>
    </source>
</evidence>
<organism evidence="3 4">
    <name type="scientific">Chenopodium quinoa</name>
    <name type="common">Quinoa</name>
    <dbReference type="NCBI Taxonomy" id="63459"/>
    <lineage>
        <taxon>Eukaryota</taxon>
        <taxon>Viridiplantae</taxon>
        <taxon>Streptophyta</taxon>
        <taxon>Embryophyta</taxon>
        <taxon>Tracheophyta</taxon>
        <taxon>Spermatophyta</taxon>
        <taxon>Magnoliopsida</taxon>
        <taxon>eudicotyledons</taxon>
        <taxon>Gunneridae</taxon>
        <taxon>Pentapetalae</taxon>
        <taxon>Caryophyllales</taxon>
        <taxon>Chenopodiaceae</taxon>
        <taxon>Chenopodioideae</taxon>
        <taxon>Atripliceae</taxon>
        <taxon>Chenopodium</taxon>
    </lineage>
</organism>
<reference evidence="3" key="1">
    <citation type="journal article" date="2017" name="Nature">
        <title>The genome of Chenopodium quinoa.</title>
        <authorList>
            <person name="Jarvis D.E."/>
            <person name="Ho Y.S."/>
            <person name="Lightfoot D.J."/>
            <person name="Schmoeckel S.M."/>
            <person name="Li B."/>
            <person name="Borm T.J.A."/>
            <person name="Ohyanagi H."/>
            <person name="Mineta K."/>
            <person name="Michell C.T."/>
            <person name="Saber N."/>
            <person name="Kharbatia N.M."/>
            <person name="Rupper R.R."/>
            <person name="Sharp A.R."/>
            <person name="Dally N."/>
            <person name="Boughton B.A."/>
            <person name="Woo Y.H."/>
            <person name="Gao G."/>
            <person name="Schijlen E.G.W.M."/>
            <person name="Guo X."/>
            <person name="Momin A.A."/>
            <person name="Negrao S."/>
            <person name="Al-Babili S."/>
            <person name="Gehring C."/>
            <person name="Roessner U."/>
            <person name="Jung C."/>
            <person name="Murphy K."/>
            <person name="Arold S.T."/>
            <person name="Gojobori T."/>
            <person name="van der Linden C.G."/>
            <person name="van Loo E.N."/>
            <person name="Jellen E.N."/>
            <person name="Maughan P.J."/>
            <person name="Tester M."/>
        </authorList>
    </citation>
    <scope>NUCLEOTIDE SEQUENCE [LARGE SCALE GENOMIC DNA]</scope>
    <source>
        <strain evidence="3">cv. PI 614886</strain>
    </source>
</reference>
<dbReference type="Gramene" id="AUR62036832-RA">
    <property type="protein sequence ID" value="AUR62036832-RA:cds"/>
    <property type="gene ID" value="AUR62036832"/>
</dbReference>